<sequence>MERRSEISRIMKEEDYRHIPRTQTTRLRRVRQHVSTTNEVAMALCLTLM</sequence>
<gene>
    <name evidence="1" type="ORF">MYCIT1_LOCUS21494</name>
</gene>
<evidence type="ECO:0000313" key="1">
    <source>
        <dbReference type="EMBL" id="CAK5274347.1"/>
    </source>
</evidence>
<name>A0AAD2Q4V0_9AGAR</name>
<dbReference type="EMBL" id="CAVNYO010000401">
    <property type="protein sequence ID" value="CAK5274347.1"/>
    <property type="molecule type" value="Genomic_DNA"/>
</dbReference>
<reference evidence="1" key="1">
    <citation type="submission" date="2023-11" db="EMBL/GenBank/DDBJ databases">
        <authorList>
            <person name="De Vega J J."/>
            <person name="De Vega J J."/>
        </authorList>
    </citation>
    <scope>NUCLEOTIDE SEQUENCE</scope>
</reference>
<evidence type="ECO:0000313" key="2">
    <source>
        <dbReference type="Proteomes" id="UP001295794"/>
    </source>
</evidence>
<accession>A0AAD2Q4V0</accession>
<dbReference type="Proteomes" id="UP001295794">
    <property type="component" value="Unassembled WGS sequence"/>
</dbReference>
<organism evidence="1 2">
    <name type="scientific">Mycena citricolor</name>
    <dbReference type="NCBI Taxonomy" id="2018698"/>
    <lineage>
        <taxon>Eukaryota</taxon>
        <taxon>Fungi</taxon>
        <taxon>Dikarya</taxon>
        <taxon>Basidiomycota</taxon>
        <taxon>Agaricomycotina</taxon>
        <taxon>Agaricomycetes</taxon>
        <taxon>Agaricomycetidae</taxon>
        <taxon>Agaricales</taxon>
        <taxon>Marasmiineae</taxon>
        <taxon>Mycenaceae</taxon>
        <taxon>Mycena</taxon>
    </lineage>
</organism>
<proteinExistence type="predicted"/>
<dbReference type="AlphaFoldDB" id="A0AAD2Q4V0"/>
<protein>
    <submittedName>
        <fullName evidence="1">Uncharacterized protein</fullName>
    </submittedName>
</protein>
<comment type="caution">
    <text evidence="1">The sequence shown here is derived from an EMBL/GenBank/DDBJ whole genome shotgun (WGS) entry which is preliminary data.</text>
</comment>
<keyword evidence="2" id="KW-1185">Reference proteome</keyword>